<sequence>MSELRRKVCAELEVYNHKFLLVQGDHCYSPEEDDRLLLDLDIKEGVQLSLVIMAFARGLTGRWEPAPEDHSAWMTGMTIAADGTFVTKRGELTDGLVRVLSASERRVNLKRTCADSNDHVFMVEDDGLVMRGSCIQSGSTYTLTKQQD</sequence>
<reference evidence="1" key="1">
    <citation type="submission" date="2021-01" db="EMBL/GenBank/DDBJ databases">
        <authorList>
            <person name="Corre E."/>
            <person name="Pelletier E."/>
            <person name="Niang G."/>
            <person name="Scheremetjew M."/>
            <person name="Finn R."/>
            <person name="Kale V."/>
            <person name="Holt S."/>
            <person name="Cochrane G."/>
            <person name="Meng A."/>
            <person name="Brown T."/>
            <person name="Cohen L."/>
        </authorList>
    </citation>
    <scope>NUCLEOTIDE SEQUENCE</scope>
    <source>
        <strain evidence="1">CCAP 955/1</strain>
    </source>
</reference>
<dbReference type="AlphaFoldDB" id="A0A7S3HFP9"/>
<protein>
    <submittedName>
        <fullName evidence="1">Uncharacterized protein</fullName>
    </submittedName>
</protein>
<dbReference type="EMBL" id="HBIC01044623">
    <property type="protein sequence ID" value="CAE0294013.1"/>
    <property type="molecule type" value="Transcribed_RNA"/>
</dbReference>
<name>A0A7S3HFP9_9STRA</name>
<organism evidence="1">
    <name type="scientific">Spumella elongata</name>
    <dbReference type="NCBI Taxonomy" id="89044"/>
    <lineage>
        <taxon>Eukaryota</taxon>
        <taxon>Sar</taxon>
        <taxon>Stramenopiles</taxon>
        <taxon>Ochrophyta</taxon>
        <taxon>Chrysophyceae</taxon>
        <taxon>Chromulinales</taxon>
        <taxon>Chromulinaceae</taxon>
        <taxon>Spumella</taxon>
    </lineage>
</organism>
<proteinExistence type="predicted"/>
<accession>A0A7S3HFP9</accession>
<evidence type="ECO:0000313" key="1">
    <source>
        <dbReference type="EMBL" id="CAE0294013.1"/>
    </source>
</evidence>
<gene>
    <name evidence="1" type="ORF">SELO1098_LOCUS22865</name>
</gene>